<name>A0A2T0SXM1_9PSEU</name>
<dbReference type="Pfam" id="PF13622">
    <property type="entry name" value="4HBT_3"/>
    <property type="match status" value="1"/>
</dbReference>
<dbReference type="AlphaFoldDB" id="A0A2T0SXM1"/>
<dbReference type="OrthoDB" id="1413770at2"/>
<gene>
    <name evidence="3" type="ORF">CLV43_109382</name>
</gene>
<comment type="caution">
    <text evidence="3">The sequence shown here is derived from an EMBL/GenBank/DDBJ whole genome shotgun (WGS) entry which is preliminary data.</text>
</comment>
<sequence>MAGFYRHLGENRYLATPHTAGPWSTESQHLGPPSALLVREMENLAPRADMAFARVVFDVLGPVPVAELAVSASVVRPGRSVELLGAELRHGGRAVLRAQAWRISRGDTAPLATEFSGMLPEPRMCPSMEMPSDWRCGYLDAVDWRSVDGGIFTPGDAVVWGKPLLPTVQDEESTALQRMFAITDSASGVSSRLDIRKWFAINTDLTVHLHREPEGSWFALDAETAIGSGGVGVATSVVHDLLGPVGRTAQSLFVRER</sequence>
<keyword evidence="4" id="KW-1185">Reference proteome</keyword>
<organism evidence="3 4">
    <name type="scientific">Umezawaea tangerina</name>
    <dbReference type="NCBI Taxonomy" id="84725"/>
    <lineage>
        <taxon>Bacteria</taxon>
        <taxon>Bacillati</taxon>
        <taxon>Actinomycetota</taxon>
        <taxon>Actinomycetes</taxon>
        <taxon>Pseudonocardiales</taxon>
        <taxon>Pseudonocardiaceae</taxon>
        <taxon>Umezawaea</taxon>
    </lineage>
</organism>
<evidence type="ECO:0000259" key="1">
    <source>
        <dbReference type="Pfam" id="PF13622"/>
    </source>
</evidence>
<evidence type="ECO:0000259" key="2">
    <source>
        <dbReference type="Pfam" id="PF20789"/>
    </source>
</evidence>
<feature type="domain" description="Acyl-CoA thioesterase-like C-terminal" evidence="2">
    <location>
        <begin position="123"/>
        <end position="254"/>
    </location>
</feature>
<dbReference type="InterPro" id="IPR042171">
    <property type="entry name" value="Acyl-CoA_hotdog"/>
</dbReference>
<evidence type="ECO:0000313" key="4">
    <source>
        <dbReference type="Proteomes" id="UP000239494"/>
    </source>
</evidence>
<evidence type="ECO:0000313" key="3">
    <source>
        <dbReference type="EMBL" id="PRY38162.1"/>
    </source>
</evidence>
<dbReference type="InterPro" id="IPR029069">
    <property type="entry name" value="HotDog_dom_sf"/>
</dbReference>
<dbReference type="Proteomes" id="UP000239494">
    <property type="component" value="Unassembled WGS sequence"/>
</dbReference>
<dbReference type="Gene3D" id="2.40.160.210">
    <property type="entry name" value="Acyl-CoA thioesterase, double hotdog domain"/>
    <property type="match status" value="1"/>
</dbReference>
<dbReference type="RefSeq" id="WP_106191215.1">
    <property type="nucleotide sequence ID" value="NZ_PVTF01000009.1"/>
</dbReference>
<dbReference type="InterPro" id="IPR049449">
    <property type="entry name" value="TesB_ACOT8-like_N"/>
</dbReference>
<dbReference type="InterPro" id="IPR049450">
    <property type="entry name" value="ACOT8-like_C"/>
</dbReference>
<dbReference type="SUPFAM" id="SSF54637">
    <property type="entry name" value="Thioesterase/thiol ester dehydrase-isomerase"/>
    <property type="match status" value="1"/>
</dbReference>
<dbReference type="Pfam" id="PF20789">
    <property type="entry name" value="4HBT_3C"/>
    <property type="match status" value="1"/>
</dbReference>
<protein>
    <submittedName>
        <fullName evidence="3">Thioesterase superfamily protein</fullName>
    </submittedName>
</protein>
<dbReference type="EMBL" id="PVTF01000009">
    <property type="protein sequence ID" value="PRY38162.1"/>
    <property type="molecule type" value="Genomic_DNA"/>
</dbReference>
<accession>A0A2T0SXM1</accession>
<proteinExistence type="predicted"/>
<feature type="domain" description="Acyl-CoA thioesterase-like N-terminal HotDog" evidence="1">
    <location>
        <begin position="20"/>
        <end position="102"/>
    </location>
</feature>
<reference evidence="3 4" key="1">
    <citation type="submission" date="2018-03" db="EMBL/GenBank/DDBJ databases">
        <title>Genomic Encyclopedia of Archaeal and Bacterial Type Strains, Phase II (KMG-II): from individual species to whole genera.</title>
        <authorList>
            <person name="Goeker M."/>
        </authorList>
    </citation>
    <scope>NUCLEOTIDE SEQUENCE [LARGE SCALE GENOMIC DNA]</scope>
    <source>
        <strain evidence="3 4">DSM 44720</strain>
    </source>
</reference>